<protein>
    <submittedName>
        <fullName evidence="1">Uncharacterized protein</fullName>
    </submittedName>
</protein>
<dbReference type="AlphaFoldDB" id="A0A974DAH4"/>
<name>A0A974DAH4_XENLA</name>
<dbReference type="Proteomes" id="UP000694892">
    <property type="component" value="Chromosome 3S"/>
</dbReference>
<proteinExistence type="predicted"/>
<reference evidence="2" key="1">
    <citation type="journal article" date="2016" name="Nature">
        <title>Genome evolution in the allotetraploid frog Xenopus laevis.</title>
        <authorList>
            <person name="Session A.M."/>
            <person name="Uno Y."/>
            <person name="Kwon T."/>
            <person name="Chapman J.A."/>
            <person name="Toyoda A."/>
            <person name="Takahashi S."/>
            <person name="Fukui A."/>
            <person name="Hikosaka A."/>
            <person name="Suzuki A."/>
            <person name="Kondo M."/>
            <person name="van Heeringen S.J."/>
            <person name="Quigley I."/>
            <person name="Heinz S."/>
            <person name="Ogino H."/>
            <person name="Ochi H."/>
            <person name="Hellsten U."/>
            <person name="Lyons J.B."/>
            <person name="Simakov O."/>
            <person name="Putnam N."/>
            <person name="Stites J."/>
            <person name="Kuroki Y."/>
            <person name="Tanaka T."/>
            <person name="Michiue T."/>
            <person name="Watanabe M."/>
            <person name="Bogdanovic O."/>
            <person name="Lister R."/>
            <person name="Georgiou G."/>
            <person name="Paranjpe S.S."/>
            <person name="van Kruijsbergen I."/>
            <person name="Shu S."/>
            <person name="Carlson J."/>
            <person name="Kinoshita T."/>
            <person name="Ohta Y."/>
            <person name="Mawaribuchi S."/>
            <person name="Jenkins J."/>
            <person name="Grimwood J."/>
            <person name="Schmutz J."/>
            <person name="Mitros T."/>
            <person name="Mozaffari S.V."/>
            <person name="Suzuki Y."/>
            <person name="Haramoto Y."/>
            <person name="Yamamoto T.S."/>
            <person name="Takagi C."/>
            <person name="Heald R."/>
            <person name="Miller K."/>
            <person name="Haudenschild C."/>
            <person name="Kitzman J."/>
            <person name="Nakayama T."/>
            <person name="Izutsu Y."/>
            <person name="Robert J."/>
            <person name="Fortriede J."/>
            <person name="Burns K."/>
            <person name="Lotay V."/>
            <person name="Karimi K."/>
            <person name="Yasuoka Y."/>
            <person name="Dichmann D.S."/>
            <person name="Flajnik M.F."/>
            <person name="Houston D.W."/>
            <person name="Shendure J."/>
            <person name="DuPasquier L."/>
            <person name="Vize P.D."/>
            <person name="Zorn A.M."/>
            <person name="Ito M."/>
            <person name="Marcotte E.M."/>
            <person name="Wallingford J.B."/>
            <person name="Ito Y."/>
            <person name="Asashima M."/>
            <person name="Ueno N."/>
            <person name="Matsuda Y."/>
            <person name="Veenstra G.J."/>
            <person name="Fujiyama A."/>
            <person name="Harland R.M."/>
            <person name="Taira M."/>
            <person name="Rokhsar D.S."/>
        </authorList>
    </citation>
    <scope>NUCLEOTIDE SEQUENCE [LARGE SCALE GENOMIC DNA]</scope>
    <source>
        <strain evidence="2">J</strain>
    </source>
</reference>
<accession>A0A974DAH4</accession>
<organism evidence="1 2">
    <name type="scientific">Xenopus laevis</name>
    <name type="common">African clawed frog</name>
    <dbReference type="NCBI Taxonomy" id="8355"/>
    <lineage>
        <taxon>Eukaryota</taxon>
        <taxon>Metazoa</taxon>
        <taxon>Chordata</taxon>
        <taxon>Craniata</taxon>
        <taxon>Vertebrata</taxon>
        <taxon>Euteleostomi</taxon>
        <taxon>Amphibia</taxon>
        <taxon>Batrachia</taxon>
        <taxon>Anura</taxon>
        <taxon>Pipoidea</taxon>
        <taxon>Pipidae</taxon>
        <taxon>Xenopodinae</taxon>
        <taxon>Xenopus</taxon>
        <taxon>Xenopus</taxon>
    </lineage>
</organism>
<evidence type="ECO:0000313" key="1">
    <source>
        <dbReference type="EMBL" id="OCT87240.1"/>
    </source>
</evidence>
<dbReference type="EMBL" id="CM004471">
    <property type="protein sequence ID" value="OCT87240.1"/>
    <property type="molecule type" value="Genomic_DNA"/>
</dbReference>
<evidence type="ECO:0000313" key="2">
    <source>
        <dbReference type="Proteomes" id="UP000694892"/>
    </source>
</evidence>
<gene>
    <name evidence="1" type="ORF">XELAEV_18020938mg</name>
</gene>
<sequence length="68" mass="7626">MSACGSEAMGSRAGLPLQSPAAVTAGSSSFLMYQMTMRLDLLYRPFFRIKLWFVCRRVGGGYTHYPRE</sequence>